<accession>A0A1H7LTR7</accession>
<organism evidence="2 3">
    <name type="scientific">Atopomonas hussainii</name>
    <dbReference type="NCBI Taxonomy" id="1429083"/>
    <lineage>
        <taxon>Bacteria</taxon>
        <taxon>Pseudomonadati</taxon>
        <taxon>Pseudomonadota</taxon>
        <taxon>Gammaproteobacteria</taxon>
        <taxon>Pseudomonadales</taxon>
        <taxon>Pseudomonadaceae</taxon>
        <taxon>Atopomonas</taxon>
    </lineage>
</organism>
<sequence length="317" mass="35220">MRHEGFWLTAPDHTDLHINRWCGASAPKAVVMIAHGMAEHSLRYARFAESLTSQGFEVYAIDQRGHGASAERGVLGHYADSDGWDKVVGDLALLNHHIRTTHPKAPIFLFAHSMGSYIAQAYLMQHSCSLQGAILSGSNFGEPLQFKAGRWIAKLEKWRLGGQGRSKLIDFLSFGSFNKAFKPTRTGFDWLSREPEEVDKYVNDPLCGFICTTQLWIDLLGGLIEISSVEALRAIDADLPIMVIGGAKDPVSDGQRLETLAAKLREAGLKNVQLNLYPEARHELLNETNRAEVTAEVLSWLDARLEHQRACSPKEMA</sequence>
<keyword evidence="2" id="KW-0378">Hydrolase</keyword>
<dbReference type="Gene3D" id="3.40.50.1820">
    <property type="entry name" value="alpha/beta hydrolase"/>
    <property type="match status" value="1"/>
</dbReference>
<protein>
    <submittedName>
        <fullName evidence="2">Lysophospholipase, alpha-beta hydrolase superfamily</fullName>
    </submittedName>
</protein>
<dbReference type="SUPFAM" id="SSF53474">
    <property type="entry name" value="alpha/beta-Hydrolases"/>
    <property type="match status" value="1"/>
</dbReference>
<dbReference type="GO" id="GO:0016787">
    <property type="term" value="F:hydrolase activity"/>
    <property type="evidence" value="ECO:0007669"/>
    <property type="project" value="UniProtKB-KW"/>
</dbReference>
<evidence type="ECO:0000313" key="3">
    <source>
        <dbReference type="Proteomes" id="UP000185766"/>
    </source>
</evidence>
<reference evidence="2 3" key="1">
    <citation type="submission" date="2016-10" db="EMBL/GenBank/DDBJ databases">
        <authorList>
            <person name="de Groot N.N."/>
        </authorList>
    </citation>
    <scope>NUCLEOTIDE SEQUENCE [LARGE SCALE GENOMIC DNA]</scope>
    <source>
        <strain evidence="2 3">JCM 19513</strain>
    </source>
</reference>
<name>A0A1H7LTR7_9GAMM</name>
<evidence type="ECO:0000313" key="2">
    <source>
        <dbReference type="EMBL" id="SEL02371.1"/>
    </source>
</evidence>
<dbReference type="InterPro" id="IPR051044">
    <property type="entry name" value="MAG_DAG_Lipase"/>
</dbReference>
<keyword evidence="3" id="KW-1185">Reference proteome</keyword>
<dbReference type="Pfam" id="PF12146">
    <property type="entry name" value="Hydrolase_4"/>
    <property type="match status" value="1"/>
</dbReference>
<dbReference type="AlphaFoldDB" id="A0A1H7LTR7"/>
<dbReference type="InterPro" id="IPR022742">
    <property type="entry name" value="Hydrolase_4"/>
</dbReference>
<dbReference type="InterPro" id="IPR029058">
    <property type="entry name" value="AB_hydrolase_fold"/>
</dbReference>
<gene>
    <name evidence="2" type="ORF">SAMN05216214_107124</name>
</gene>
<dbReference type="STRING" id="1429083.GCA_001885685_01517"/>
<dbReference type="RefSeq" id="WP_074867231.1">
    <property type="nucleotide sequence ID" value="NZ_FOAS01000007.1"/>
</dbReference>
<feature type="domain" description="Serine aminopeptidase S33" evidence="1">
    <location>
        <begin position="26"/>
        <end position="289"/>
    </location>
</feature>
<dbReference type="EMBL" id="FOAS01000007">
    <property type="protein sequence ID" value="SEL02371.1"/>
    <property type="molecule type" value="Genomic_DNA"/>
</dbReference>
<dbReference type="PANTHER" id="PTHR11614">
    <property type="entry name" value="PHOSPHOLIPASE-RELATED"/>
    <property type="match status" value="1"/>
</dbReference>
<dbReference type="Proteomes" id="UP000185766">
    <property type="component" value="Unassembled WGS sequence"/>
</dbReference>
<evidence type="ECO:0000259" key="1">
    <source>
        <dbReference type="Pfam" id="PF12146"/>
    </source>
</evidence>
<proteinExistence type="predicted"/>